<sequence>MSQETKKIRLTKMTKTAGCAAKIGPGVLAQVLGTLPKFEDENLLVGIETSDDAAIYKLNEEQAMIQTVDFFTPMVDDPYLFGQVAATNALSDVYAMGGDPKVALNIVAFPNDLDPEILGEILRGGADKVKEAGAVLVGGHSIQDDEPKYGMCVSGLVHPDHILKNYGCHPGDVLILTKQLGAGILNTAVKAELASEQAQREVLQVMTSLNKTAAHVIRNYPVTACTDVTGFGLMGHCSEMAVGSDVTLELYKDWIPLMGEVREYAKIGLVPGGAYRNREYVGAAVDLGDTPEDLADVFFDPQTSGGLLFAVSPEYAEKILKELEEDGLNTKAAVIGKVLEKGAYRIQIL</sequence>
<dbReference type="Pfam" id="PF00586">
    <property type="entry name" value="AIRS"/>
    <property type="match status" value="1"/>
</dbReference>
<dbReference type="NCBIfam" id="NF002098">
    <property type="entry name" value="PRK00943.1"/>
    <property type="match status" value="1"/>
</dbReference>
<evidence type="ECO:0000256" key="1">
    <source>
        <dbReference type="ARBA" id="ARBA00008026"/>
    </source>
</evidence>
<evidence type="ECO:0000259" key="10">
    <source>
        <dbReference type="Pfam" id="PF00586"/>
    </source>
</evidence>
<reference evidence="13" key="1">
    <citation type="submission" date="2018-09" db="EMBL/GenBank/DDBJ databases">
        <title>Draft Genome Sequence of Mediterraneibacter sp. KCTC 15684.</title>
        <authorList>
            <person name="Kim J.S."/>
            <person name="Han K.I."/>
            <person name="Suh M.K."/>
            <person name="Lee K.C."/>
            <person name="Eom M.K."/>
            <person name="Lee J.H."/>
            <person name="Park S.H."/>
            <person name="Kang S.W."/>
            <person name="Park J.E."/>
            <person name="Oh B.S."/>
            <person name="Yu S.Y."/>
            <person name="Choi S.H."/>
            <person name="Lee D.H."/>
            <person name="Yoon H."/>
            <person name="Kim B."/>
            <person name="Yang S.J."/>
            <person name="Lee J.S."/>
        </authorList>
    </citation>
    <scope>NUCLEOTIDE SEQUENCE [LARGE SCALE GENOMIC DNA]</scope>
    <source>
        <strain evidence="13">KCTC 15684</strain>
    </source>
</reference>
<dbReference type="PANTHER" id="PTHR10256">
    <property type="entry name" value="SELENIDE, WATER DIKINASE"/>
    <property type="match status" value="1"/>
</dbReference>
<name>A0A391P3P7_9FIRM</name>
<dbReference type="PANTHER" id="PTHR10256:SF0">
    <property type="entry name" value="INACTIVE SELENIDE, WATER DIKINASE-LIKE PROTEIN-RELATED"/>
    <property type="match status" value="1"/>
</dbReference>
<dbReference type="InterPro" id="IPR004536">
    <property type="entry name" value="SPS/SelD"/>
</dbReference>
<dbReference type="EC" id="2.7.9.3" evidence="9"/>
<comment type="catalytic activity">
    <reaction evidence="9">
        <text>hydrogenselenide + ATP + H2O = selenophosphate + AMP + phosphate + 2 H(+)</text>
        <dbReference type="Rhea" id="RHEA:18737"/>
        <dbReference type="ChEBI" id="CHEBI:15377"/>
        <dbReference type="ChEBI" id="CHEBI:15378"/>
        <dbReference type="ChEBI" id="CHEBI:16144"/>
        <dbReference type="ChEBI" id="CHEBI:29317"/>
        <dbReference type="ChEBI" id="CHEBI:30616"/>
        <dbReference type="ChEBI" id="CHEBI:43474"/>
        <dbReference type="ChEBI" id="CHEBI:456215"/>
        <dbReference type="EC" id="2.7.9.3"/>
    </reaction>
</comment>
<dbReference type="HAMAP" id="MF_00625">
    <property type="entry name" value="SelD"/>
    <property type="match status" value="1"/>
</dbReference>
<keyword evidence="6 9" id="KW-0067">ATP-binding</keyword>
<keyword evidence="3 9" id="KW-0479">Metal-binding</keyword>
<dbReference type="InterPro" id="IPR010918">
    <property type="entry name" value="PurM-like_C_dom"/>
</dbReference>
<feature type="binding site" description="in other chain" evidence="9">
    <location>
        <position position="69"/>
    </location>
    <ligand>
        <name>ATP</name>
        <dbReference type="ChEBI" id="CHEBI:30616"/>
        <note>ligand shared between dimeric partners</note>
    </ligand>
</feature>
<keyword evidence="13" id="KW-1185">Reference proteome</keyword>
<comment type="subunit">
    <text evidence="9">Homodimer.</text>
</comment>
<dbReference type="PIRSF" id="PIRSF036407">
    <property type="entry name" value="Selenphspht_syn"/>
    <property type="match status" value="1"/>
</dbReference>
<comment type="function">
    <text evidence="9">Synthesizes selenophosphate from selenide and ATP.</text>
</comment>
<dbReference type="InterPro" id="IPR016188">
    <property type="entry name" value="PurM-like_N"/>
</dbReference>
<evidence type="ECO:0000256" key="7">
    <source>
        <dbReference type="ARBA" id="ARBA00022842"/>
    </source>
</evidence>
<dbReference type="FunFam" id="3.30.1330.10:FF:000003">
    <property type="entry name" value="Selenide, water dikinase"/>
    <property type="match status" value="1"/>
</dbReference>
<dbReference type="Proteomes" id="UP000265643">
    <property type="component" value="Unassembled WGS sequence"/>
</dbReference>
<dbReference type="InterPro" id="IPR023061">
    <property type="entry name" value="SelD_I"/>
</dbReference>
<feature type="binding site" description="in other chain" evidence="9">
    <location>
        <position position="22"/>
    </location>
    <ligand>
        <name>ATP</name>
        <dbReference type="ChEBI" id="CHEBI:30616"/>
        <note>ligand shared between dimeric partners</note>
    </ligand>
</feature>
<feature type="binding site" description="in other chain" evidence="9">
    <location>
        <begin position="49"/>
        <end position="51"/>
    </location>
    <ligand>
        <name>ATP</name>
        <dbReference type="ChEBI" id="CHEBI:30616"/>
        <note>ligand shared between dimeric partners</note>
    </ligand>
</feature>
<evidence type="ECO:0000256" key="2">
    <source>
        <dbReference type="ARBA" id="ARBA00022679"/>
    </source>
</evidence>
<feature type="domain" description="PurM-like N-terminal" evidence="10">
    <location>
        <begin position="51"/>
        <end position="157"/>
    </location>
</feature>
<comment type="caution">
    <text evidence="12">The sequence shown here is derived from an EMBL/GenBank/DDBJ whole genome shotgun (WGS) entry which is preliminary data.</text>
</comment>
<evidence type="ECO:0000256" key="5">
    <source>
        <dbReference type="ARBA" id="ARBA00022777"/>
    </source>
</evidence>
<dbReference type="CDD" id="cd02195">
    <property type="entry name" value="SelD"/>
    <property type="match status" value="1"/>
</dbReference>
<feature type="site" description="Important for catalytic activity" evidence="9">
    <location>
        <position position="22"/>
    </location>
</feature>
<feature type="binding site" evidence="9">
    <location>
        <position position="52"/>
    </location>
    <ligand>
        <name>Mg(2+)</name>
        <dbReference type="ChEBI" id="CHEBI:18420"/>
    </ligand>
</feature>
<dbReference type="EMBL" id="BHGK01000001">
    <property type="protein sequence ID" value="GCA66716.1"/>
    <property type="molecule type" value="Genomic_DNA"/>
</dbReference>
<dbReference type="RefSeq" id="WP_117603132.1">
    <property type="nucleotide sequence ID" value="NZ_BHGK01000001.1"/>
</dbReference>
<evidence type="ECO:0000256" key="6">
    <source>
        <dbReference type="ARBA" id="ARBA00022840"/>
    </source>
</evidence>
<comment type="cofactor">
    <cofactor evidence="9">
        <name>Mg(2+)</name>
        <dbReference type="ChEBI" id="CHEBI:18420"/>
    </cofactor>
    <text evidence="9">Binds 1 Mg(2+) ion per monomer.</text>
</comment>
<gene>
    <name evidence="9 12" type="primary">selD</name>
    <name evidence="12" type="ORF">KGMB01110_11520</name>
</gene>
<evidence type="ECO:0000256" key="4">
    <source>
        <dbReference type="ARBA" id="ARBA00022741"/>
    </source>
</evidence>
<evidence type="ECO:0000256" key="8">
    <source>
        <dbReference type="ARBA" id="ARBA00023266"/>
    </source>
</evidence>
<dbReference type="FunFam" id="3.90.650.10:FF:000004">
    <property type="entry name" value="Selenide, water dikinase"/>
    <property type="match status" value="1"/>
</dbReference>
<dbReference type="Gene3D" id="3.30.1330.10">
    <property type="entry name" value="PurM-like, N-terminal domain"/>
    <property type="match status" value="1"/>
</dbReference>
<keyword evidence="2 9" id="KW-0808">Transferase</keyword>
<comment type="similarity">
    <text evidence="1 9">Belongs to the selenophosphate synthase 1 family. Class I subfamily.</text>
</comment>
<dbReference type="InterPro" id="IPR036676">
    <property type="entry name" value="PurM-like_C_sf"/>
</dbReference>
<evidence type="ECO:0000256" key="9">
    <source>
        <dbReference type="HAMAP-Rule" id="MF_00625"/>
    </source>
</evidence>
<dbReference type="SUPFAM" id="SSF55326">
    <property type="entry name" value="PurM N-terminal domain-like"/>
    <property type="match status" value="1"/>
</dbReference>
<evidence type="ECO:0000256" key="3">
    <source>
        <dbReference type="ARBA" id="ARBA00022723"/>
    </source>
</evidence>
<feature type="active site" evidence="9">
    <location>
        <position position="19"/>
    </location>
</feature>
<feature type="binding site" evidence="9">
    <location>
        <begin position="139"/>
        <end position="141"/>
    </location>
    <ligand>
        <name>ATP</name>
        <dbReference type="ChEBI" id="CHEBI:30616"/>
        <note>ligand shared between dimeric partners</note>
    </ligand>
</feature>
<dbReference type="InterPro" id="IPR036921">
    <property type="entry name" value="PurM-like_N_sf"/>
</dbReference>
<dbReference type="GO" id="GO:0005524">
    <property type="term" value="F:ATP binding"/>
    <property type="evidence" value="ECO:0007669"/>
    <property type="project" value="UniProtKB-UniRule"/>
</dbReference>
<keyword evidence="8 9" id="KW-0711">Selenium</keyword>
<evidence type="ECO:0000313" key="13">
    <source>
        <dbReference type="Proteomes" id="UP000265643"/>
    </source>
</evidence>
<dbReference type="SUPFAM" id="SSF56042">
    <property type="entry name" value="PurM C-terminal domain-like"/>
    <property type="match status" value="1"/>
</dbReference>
<feature type="binding site" description="in other chain" evidence="9">
    <location>
        <position position="92"/>
    </location>
    <ligand>
        <name>ATP</name>
        <dbReference type="ChEBI" id="CHEBI:30616"/>
        <note>ligand shared between dimeric partners</note>
    </ligand>
</feature>
<dbReference type="GO" id="GO:0000287">
    <property type="term" value="F:magnesium ion binding"/>
    <property type="evidence" value="ECO:0007669"/>
    <property type="project" value="UniProtKB-UniRule"/>
</dbReference>
<dbReference type="Gene3D" id="3.90.650.10">
    <property type="entry name" value="PurM-like C-terminal domain"/>
    <property type="match status" value="1"/>
</dbReference>
<feature type="domain" description="PurM-like C-terminal" evidence="11">
    <location>
        <begin position="170"/>
        <end position="347"/>
    </location>
</feature>
<keyword evidence="7 9" id="KW-0460">Magnesium</keyword>
<dbReference type="NCBIfam" id="TIGR00476">
    <property type="entry name" value="selD"/>
    <property type="match status" value="1"/>
</dbReference>
<dbReference type="GO" id="GO:0004756">
    <property type="term" value="F:selenide, water dikinase activity"/>
    <property type="evidence" value="ECO:0007669"/>
    <property type="project" value="UniProtKB-UniRule"/>
</dbReference>
<proteinExistence type="inferred from homology"/>
<evidence type="ECO:0000259" key="11">
    <source>
        <dbReference type="Pfam" id="PF02769"/>
    </source>
</evidence>
<keyword evidence="4 9" id="KW-0547">Nucleotide-binding</keyword>
<dbReference type="AlphaFoldDB" id="A0A391P3P7"/>
<organism evidence="12 13">
    <name type="scientific">Mediterraneibacter butyricigenes</name>
    <dbReference type="NCBI Taxonomy" id="2316025"/>
    <lineage>
        <taxon>Bacteria</taxon>
        <taxon>Bacillati</taxon>
        <taxon>Bacillota</taxon>
        <taxon>Clostridia</taxon>
        <taxon>Lachnospirales</taxon>
        <taxon>Lachnospiraceae</taxon>
        <taxon>Mediterraneibacter</taxon>
    </lineage>
</organism>
<accession>A0A391P3P7</accession>
<dbReference type="GO" id="GO:0005737">
    <property type="term" value="C:cytoplasm"/>
    <property type="evidence" value="ECO:0007669"/>
    <property type="project" value="TreeGrafter"/>
</dbReference>
<dbReference type="GO" id="GO:0016260">
    <property type="term" value="P:selenocysteine biosynthetic process"/>
    <property type="evidence" value="ECO:0007669"/>
    <property type="project" value="InterPro"/>
</dbReference>
<keyword evidence="5 9" id="KW-0418">Kinase</keyword>
<feature type="binding site" evidence="9">
    <location>
        <position position="92"/>
    </location>
    <ligand>
        <name>Mg(2+)</name>
        <dbReference type="ChEBI" id="CHEBI:18420"/>
    </ligand>
</feature>
<dbReference type="Pfam" id="PF02769">
    <property type="entry name" value="AIRS_C"/>
    <property type="match status" value="1"/>
</dbReference>
<evidence type="ECO:0000313" key="12">
    <source>
        <dbReference type="EMBL" id="GCA66716.1"/>
    </source>
</evidence>
<protein>
    <recommendedName>
        <fullName evidence="9">Selenide, water dikinase</fullName>
        <ecNumber evidence="9">2.7.9.3</ecNumber>
    </recommendedName>
    <alternativeName>
        <fullName evidence="9">Selenium donor protein</fullName>
    </alternativeName>
    <alternativeName>
        <fullName evidence="9">Selenophosphate synthase</fullName>
    </alternativeName>
</protein>
<feature type="binding site" evidence="9">
    <location>
        <position position="227"/>
    </location>
    <ligand>
        <name>Mg(2+)</name>
        <dbReference type="ChEBI" id="CHEBI:18420"/>
    </ligand>
</feature>